<evidence type="ECO:0000313" key="2">
    <source>
        <dbReference type="Proteomes" id="UP001633002"/>
    </source>
</evidence>
<reference evidence="1 2" key="1">
    <citation type="submission" date="2024-09" db="EMBL/GenBank/DDBJ databases">
        <title>Chromosome-scale assembly of Riccia sorocarpa.</title>
        <authorList>
            <person name="Paukszto L."/>
        </authorList>
    </citation>
    <scope>NUCLEOTIDE SEQUENCE [LARGE SCALE GENOMIC DNA]</scope>
    <source>
        <strain evidence="1">LP-2024</strain>
        <tissue evidence="1">Aerial parts of the thallus</tissue>
    </source>
</reference>
<evidence type="ECO:0000313" key="1">
    <source>
        <dbReference type="EMBL" id="KAL3698411.1"/>
    </source>
</evidence>
<protein>
    <submittedName>
        <fullName evidence="1">Uncharacterized protein</fullName>
    </submittedName>
</protein>
<comment type="caution">
    <text evidence="1">The sequence shown here is derived from an EMBL/GenBank/DDBJ whole genome shotgun (WGS) entry which is preliminary data.</text>
</comment>
<dbReference type="AlphaFoldDB" id="A0ABD3I813"/>
<proteinExistence type="predicted"/>
<organism evidence="1 2">
    <name type="scientific">Riccia sorocarpa</name>
    <dbReference type="NCBI Taxonomy" id="122646"/>
    <lineage>
        <taxon>Eukaryota</taxon>
        <taxon>Viridiplantae</taxon>
        <taxon>Streptophyta</taxon>
        <taxon>Embryophyta</taxon>
        <taxon>Marchantiophyta</taxon>
        <taxon>Marchantiopsida</taxon>
        <taxon>Marchantiidae</taxon>
        <taxon>Marchantiales</taxon>
        <taxon>Ricciaceae</taxon>
        <taxon>Riccia</taxon>
    </lineage>
</organism>
<gene>
    <name evidence="1" type="ORF">R1sor_012487</name>
</gene>
<dbReference type="Proteomes" id="UP001633002">
    <property type="component" value="Unassembled WGS sequence"/>
</dbReference>
<keyword evidence="2" id="KW-1185">Reference proteome</keyword>
<sequence>MYWSCPGACRIWSKLKRRADEEDTQFRVPSSLIDTIDMALSDNRKGSVLIHVLASALQSIWKDRNEKTFGKRDIITPVDLILQAARHEAEGLVNKKGSEEQYVGGGRAPPRPRLMRRLNKREDRVRGYERYGGWVLRIQTVQNFLQERRKARQRPLHFTATASATTIQQRPRQVTGQDKGTLKYVSPRWRGPQHFSLTSFLDQLTSKSAELATCLNAIKGRDWYAFP</sequence>
<accession>A0ABD3I813</accession>
<dbReference type="EMBL" id="JBJQOH010000002">
    <property type="protein sequence ID" value="KAL3698411.1"/>
    <property type="molecule type" value="Genomic_DNA"/>
</dbReference>
<name>A0ABD3I813_9MARC</name>